<dbReference type="EMBL" id="FOXF01000001">
    <property type="protein sequence ID" value="SFO97620.1"/>
    <property type="molecule type" value="Genomic_DNA"/>
</dbReference>
<sequence>MADDYENGSGNTENSLADDIVSMSSELGYIMHPNTDLPINRAEEKQKRSRDHAVYSIIAETIAYAIKLSEEGNRKS</sequence>
<accession>A0A662ZFJ7</accession>
<evidence type="ECO:0000313" key="2">
    <source>
        <dbReference type="Proteomes" id="UP000243745"/>
    </source>
</evidence>
<protein>
    <submittedName>
        <fullName evidence="1">Uncharacterized protein</fullName>
    </submittedName>
</protein>
<proteinExistence type="predicted"/>
<gene>
    <name evidence="1" type="ORF">SAMN02910344_00065</name>
</gene>
<evidence type="ECO:0000313" key="1">
    <source>
        <dbReference type="EMBL" id="SFO97620.1"/>
    </source>
</evidence>
<keyword evidence="2" id="KW-1185">Reference proteome</keyword>
<reference evidence="1 2" key="1">
    <citation type="submission" date="2016-10" db="EMBL/GenBank/DDBJ databases">
        <authorList>
            <person name="Varghese N."/>
            <person name="Submissions S."/>
        </authorList>
    </citation>
    <scope>NUCLEOTIDE SEQUENCE [LARGE SCALE GENOMIC DNA]</scope>
    <source>
        <strain evidence="1 2">DSM 1361</strain>
    </source>
</reference>
<dbReference type="RefSeq" id="WP_093139852.1">
    <property type="nucleotide sequence ID" value="NZ_FOXF01000001.1"/>
</dbReference>
<name>A0A662ZFJ7_9GAMM</name>
<dbReference type="AlphaFoldDB" id="A0A662ZFJ7"/>
<organism evidence="1 2">
    <name type="scientific">Ruminobacter amylophilus</name>
    <dbReference type="NCBI Taxonomy" id="867"/>
    <lineage>
        <taxon>Bacteria</taxon>
        <taxon>Pseudomonadati</taxon>
        <taxon>Pseudomonadota</taxon>
        <taxon>Gammaproteobacteria</taxon>
        <taxon>Aeromonadales</taxon>
        <taxon>Succinivibrionaceae</taxon>
        <taxon>Ruminobacter</taxon>
    </lineage>
</organism>
<dbReference type="Proteomes" id="UP000243745">
    <property type="component" value="Unassembled WGS sequence"/>
</dbReference>